<name>A0AAU8KT83_9VIRU</name>
<evidence type="ECO:0008006" key="2">
    <source>
        <dbReference type="Google" id="ProtNLM"/>
    </source>
</evidence>
<organism evidence="1">
    <name type="scientific">Pseudomonas phage vB_PaeP_FBPa42</name>
    <dbReference type="NCBI Taxonomy" id="3231240"/>
    <lineage>
        <taxon>Viruses</taxon>
    </lineage>
</organism>
<proteinExistence type="predicted"/>
<dbReference type="InterPro" id="IPR007499">
    <property type="entry name" value="ERF_bacteria_virus"/>
</dbReference>
<reference evidence="1" key="1">
    <citation type="submission" date="2024-05" db="EMBL/GenBank/DDBJ databases">
        <title>Defense systems in Pseudomonas aeruginosa.</title>
        <authorList>
            <person name="van den Berg D.F."/>
            <person name="Costa R.A."/>
        </authorList>
    </citation>
    <scope>NUCLEOTIDE SEQUENCE</scope>
</reference>
<evidence type="ECO:0000313" key="1">
    <source>
        <dbReference type="EMBL" id="XCN26716.1"/>
    </source>
</evidence>
<dbReference type="Pfam" id="PF04404">
    <property type="entry name" value="ERF"/>
    <property type="match status" value="1"/>
</dbReference>
<protein>
    <recommendedName>
        <fullName evidence="2">ERF family protein</fullName>
    </recommendedName>
</protein>
<accession>A0AAU8KT83</accession>
<dbReference type="EMBL" id="PP813864">
    <property type="protein sequence ID" value="XCN26716.1"/>
    <property type="molecule type" value="Genomic_DNA"/>
</dbReference>
<sequence length="263" mass="29236">MSNAVAQRQESAAVIQAGESATILQVIQRAAADPQCDIEKMERLMQMHERFQARQAEQQYTEALAAMQQELPAIAERGDANGRYSYALWEDINERLKPILAKHGFALTFRTPRNEKGVEVEGVLSHRGGHSERTSMLLPADTSGNKNAVQAVASSVSYGKRYTAGALLNYTTHGEDDDAFTAAAAENDYERLVKQYQASVDAIKLGIMEGDYSTAAEEWFTLDEETKTKLWKAPSKGGCFTTKEREIMKSSEFRKAYYGETEA</sequence>